<dbReference type="Gene3D" id="2.10.25.10">
    <property type="entry name" value="Laminin"/>
    <property type="match status" value="3"/>
</dbReference>
<dbReference type="PROSITE" id="PS00010">
    <property type="entry name" value="ASX_HYDROXYL"/>
    <property type="match status" value="2"/>
</dbReference>
<evidence type="ECO:0000256" key="6">
    <source>
        <dbReference type="ARBA" id="ARBA00022737"/>
    </source>
</evidence>
<dbReference type="CDD" id="cd00041">
    <property type="entry name" value="CUB"/>
    <property type="match status" value="1"/>
</dbReference>
<name>A0A913YDY9_EXADI</name>
<feature type="signal peptide" evidence="11">
    <location>
        <begin position="1"/>
        <end position="24"/>
    </location>
</feature>
<dbReference type="InterPro" id="IPR000152">
    <property type="entry name" value="EGF-type_Asp/Asn_hydroxyl_site"/>
</dbReference>
<dbReference type="FunFam" id="2.10.25.10:FF:000038">
    <property type="entry name" value="Fibrillin 2"/>
    <property type="match status" value="2"/>
</dbReference>
<dbReference type="PROSITE" id="PS50026">
    <property type="entry name" value="EGF_3"/>
    <property type="match status" value="3"/>
</dbReference>
<evidence type="ECO:0000256" key="7">
    <source>
        <dbReference type="ARBA" id="ARBA00023157"/>
    </source>
</evidence>
<proteinExistence type="inferred from homology"/>
<reference evidence="14" key="1">
    <citation type="submission" date="2022-11" db="UniProtKB">
        <authorList>
            <consortium name="EnsemblMetazoa"/>
        </authorList>
    </citation>
    <scope>IDENTIFICATION</scope>
</reference>
<dbReference type="Proteomes" id="UP000887567">
    <property type="component" value="Unplaced"/>
</dbReference>
<dbReference type="Pfam" id="PF12947">
    <property type="entry name" value="EGF_3"/>
    <property type="match status" value="1"/>
</dbReference>
<evidence type="ECO:0000256" key="11">
    <source>
        <dbReference type="SAM" id="SignalP"/>
    </source>
</evidence>
<dbReference type="PANTHER" id="PTHR24040">
    <property type="entry name" value="LAMININ G-LIKE DOMAIN-CONTAINING PROTEIN"/>
    <property type="match status" value="1"/>
</dbReference>
<feature type="disulfide bond" evidence="9">
    <location>
        <begin position="239"/>
        <end position="266"/>
    </location>
</feature>
<feature type="domain" description="EGF-like" evidence="13">
    <location>
        <begin position="156"/>
        <end position="196"/>
    </location>
</feature>
<evidence type="ECO:0000256" key="8">
    <source>
        <dbReference type="ARBA" id="ARBA00023180"/>
    </source>
</evidence>
<dbReference type="SUPFAM" id="SSF57196">
    <property type="entry name" value="EGF/Laminin"/>
    <property type="match status" value="3"/>
</dbReference>
<evidence type="ECO:0000259" key="12">
    <source>
        <dbReference type="PROSITE" id="PS01180"/>
    </source>
</evidence>
<dbReference type="InterPro" id="IPR000742">
    <property type="entry name" value="EGF"/>
</dbReference>
<keyword evidence="8" id="KW-0325">Glycoprotein</keyword>
<dbReference type="SMART" id="SM00042">
    <property type="entry name" value="CUB"/>
    <property type="match status" value="1"/>
</dbReference>
<dbReference type="InterPro" id="IPR001881">
    <property type="entry name" value="EGF-like_Ca-bd_dom"/>
</dbReference>
<dbReference type="SUPFAM" id="SSF49854">
    <property type="entry name" value="Spermadhesin, CUB domain"/>
    <property type="match status" value="1"/>
</dbReference>
<feature type="disulfide bond" evidence="10">
    <location>
        <begin position="125"/>
        <end position="142"/>
    </location>
</feature>
<dbReference type="InterPro" id="IPR051145">
    <property type="entry name" value="GAS-SHBG-PROS"/>
</dbReference>
<dbReference type="CDD" id="cd00054">
    <property type="entry name" value="EGF_CA"/>
    <property type="match status" value="3"/>
</dbReference>
<sequence>MGFHPASYLAGLAVLLSVQHSVSYYNRESGLLFDAYPKQKLSLPNGVDGVHPNKSVSVKDKMDCVFACINVPWCRSVNFQTTPLKSGLYFCQLLSSEQFAHKEYMKKNRLYLHYSVKNPCQENPCRNGGKCILQDNRQEYQCNCAKGFMGDQCEIDIDECTTSKHNCNVNALCTNTAGSFTCACNLGYQGDGRSCSDINECTTGVHKCPSNAGCTNTVGSYTCQCRTGPHGTVTVQTNCQYSSFDSFCGRISSPGFPGLYSNMLSCYWKLYSTTAVSITIESFHTESCCDHLRIYDGPSASATKIGEFHGLNQMGTVTSSSTYLYVTFTTDRSVRKTGFSFIYK</sequence>
<dbReference type="KEGG" id="epa:114574619"/>
<feature type="disulfide bond" evidence="10">
    <location>
        <begin position="144"/>
        <end position="153"/>
    </location>
</feature>
<feature type="chain" id="PRO_5037908506" evidence="11">
    <location>
        <begin position="25"/>
        <end position="344"/>
    </location>
</feature>
<evidence type="ECO:0000256" key="5">
    <source>
        <dbReference type="ARBA" id="ARBA00022729"/>
    </source>
</evidence>
<evidence type="ECO:0000256" key="10">
    <source>
        <dbReference type="PROSITE-ProRule" id="PRU00076"/>
    </source>
</evidence>
<evidence type="ECO:0000256" key="2">
    <source>
        <dbReference type="ARBA" id="ARBA00006373"/>
    </source>
</evidence>
<comment type="subcellular location">
    <subcellularLocation>
        <location evidence="1">Secreted</location>
    </subcellularLocation>
</comment>
<dbReference type="PANTHER" id="PTHR24040:SF16">
    <property type="entry name" value="FIBRILLIN-2-LIKE PROTEIN"/>
    <property type="match status" value="1"/>
</dbReference>
<evidence type="ECO:0000256" key="4">
    <source>
        <dbReference type="ARBA" id="ARBA00022536"/>
    </source>
</evidence>
<feature type="domain" description="EGF-like" evidence="13">
    <location>
        <begin position="116"/>
        <end position="154"/>
    </location>
</feature>
<dbReference type="FunFam" id="2.10.25.10:FF:000054">
    <property type="entry name" value="Slit guidance ligand 2"/>
    <property type="match status" value="1"/>
</dbReference>
<dbReference type="InterPro" id="IPR000859">
    <property type="entry name" value="CUB_dom"/>
</dbReference>
<dbReference type="InterPro" id="IPR018097">
    <property type="entry name" value="EGF_Ca-bd_CS"/>
</dbReference>
<dbReference type="SMART" id="SM00181">
    <property type="entry name" value="EGF"/>
    <property type="match status" value="3"/>
</dbReference>
<organism evidence="14 15">
    <name type="scientific">Exaiptasia diaphana</name>
    <name type="common">Tropical sea anemone</name>
    <name type="synonym">Aiptasia pulchella</name>
    <dbReference type="NCBI Taxonomy" id="2652724"/>
    <lineage>
        <taxon>Eukaryota</taxon>
        <taxon>Metazoa</taxon>
        <taxon>Cnidaria</taxon>
        <taxon>Anthozoa</taxon>
        <taxon>Hexacorallia</taxon>
        <taxon>Actiniaria</taxon>
        <taxon>Aiptasiidae</taxon>
        <taxon>Exaiptasia</taxon>
    </lineage>
</organism>
<dbReference type="InterPro" id="IPR024731">
    <property type="entry name" value="NELL2-like_EGF"/>
</dbReference>
<dbReference type="PROSITE" id="PS01187">
    <property type="entry name" value="EGF_CA"/>
    <property type="match status" value="1"/>
</dbReference>
<dbReference type="GeneID" id="114574619"/>
<keyword evidence="3" id="KW-0964">Secreted</keyword>
<keyword evidence="4 10" id="KW-0245">EGF-like domain</keyword>
<dbReference type="GO" id="GO:0005509">
    <property type="term" value="F:calcium ion binding"/>
    <property type="evidence" value="ECO:0007669"/>
    <property type="project" value="InterPro"/>
</dbReference>
<dbReference type="InterPro" id="IPR035914">
    <property type="entry name" value="Sperma_CUB_dom_sf"/>
</dbReference>
<evidence type="ECO:0000313" key="14">
    <source>
        <dbReference type="EnsemblMetazoa" id="XP_028513535.1"/>
    </source>
</evidence>
<keyword evidence="15" id="KW-1185">Reference proteome</keyword>
<evidence type="ECO:0000313" key="15">
    <source>
        <dbReference type="Proteomes" id="UP000887567"/>
    </source>
</evidence>
<dbReference type="AlphaFoldDB" id="A0A913YDY9"/>
<evidence type="ECO:0000256" key="3">
    <source>
        <dbReference type="ARBA" id="ARBA00022525"/>
    </source>
</evidence>
<keyword evidence="6" id="KW-0677">Repeat</keyword>
<protein>
    <submittedName>
        <fullName evidence="14">Uncharacterized protein</fullName>
    </submittedName>
</protein>
<feature type="domain" description="CUB" evidence="12">
    <location>
        <begin position="239"/>
        <end position="344"/>
    </location>
</feature>
<keyword evidence="7 10" id="KW-1015">Disulfide bond</keyword>
<keyword evidence="5 11" id="KW-0732">Signal</keyword>
<dbReference type="OMA" id="WINALNC"/>
<dbReference type="PROSITE" id="PS01186">
    <property type="entry name" value="EGF_2"/>
    <property type="match status" value="2"/>
</dbReference>
<evidence type="ECO:0000256" key="1">
    <source>
        <dbReference type="ARBA" id="ARBA00004613"/>
    </source>
</evidence>
<dbReference type="OrthoDB" id="10046852at2759"/>
<dbReference type="GO" id="GO:0005576">
    <property type="term" value="C:extracellular region"/>
    <property type="evidence" value="ECO:0007669"/>
    <property type="project" value="UniProtKB-SubCell"/>
</dbReference>
<evidence type="ECO:0000256" key="9">
    <source>
        <dbReference type="PROSITE-ProRule" id="PRU00059"/>
    </source>
</evidence>
<dbReference type="PROSITE" id="PS01180">
    <property type="entry name" value="CUB"/>
    <property type="match status" value="1"/>
</dbReference>
<dbReference type="Gene3D" id="2.60.120.290">
    <property type="entry name" value="Spermadhesin, CUB domain"/>
    <property type="match status" value="1"/>
</dbReference>
<feature type="domain" description="EGF-like" evidence="13">
    <location>
        <begin position="197"/>
        <end position="240"/>
    </location>
</feature>
<dbReference type="PROSITE" id="PS00022">
    <property type="entry name" value="EGF_1"/>
    <property type="match status" value="1"/>
</dbReference>
<dbReference type="RefSeq" id="XP_028513535.1">
    <property type="nucleotide sequence ID" value="XM_028657734.1"/>
</dbReference>
<accession>A0A913YDY9</accession>
<comment type="caution">
    <text evidence="10">Lacks conserved residue(s) required for the propagation of feature annotation.</text>
</comment>
<comment type="similarity">
    <text evidence="2">Belongs to the EGF domain peptide family.</text>
</comment>
<dbReference type="SMART" id="SM00179">
    <property type="entry name" value="EGF_CA"/>
    <property type="match status" value="3"/>
</dbReference>
<evidence type="ECO:0000259" key="13">
    <source>
        <dbReference type="PROSITE" id="PS50026"/>
    </source>
</evidence>
<dbReference type="Pfam" id="PF00431">
    <property type="entry name" value="CUB"/>
    <property type="match status" value="1"/>
</dbReference>
<dbReference type="Pfam" id="PF00008">
    <property type="entry name" value="EGF"/>
    <property type="match status" value="1"/>
</dbReference>
<dbReference type="EnsemblMetazoa" id="XM_028657734.1">
    <property type="protein sequence ID" value="XP_028513535.1"/>
    <property type="gene ID" value="LOC114574619"/>
</dbReference>